<evidence type="ECO:0000313" key="7">
    <source>
        <dbReference type="Proteomes" id="UP000236173"/>
    </source>
</evidence>
<keyword evidence="5" id="KW-0119">Carbohydrate metabolism</keyword>
<dbReference type="SFLD" id="SFLDG01129">
    <property type="entry name" value="C1.5:_HAD__Beta-PGM__Phosphata"/>
    <property type="match status" value="1"/>
</dbReference>
<dbReference type="EMBL" id="BEHT01000017">
    <property type="protein sequence ID" value="GBC98880.1"/>
    <property type="molecule type" value="Genomic_DNA"/>
</dbReference>
<dbReference type="NCBIfam" id="TIGR01549">
    <property type="entry name" value="HAD-SF-IA-v1"/>
    <property type="match status" value="1"/>
</dbReference>
<dbReference type="InterPro" id="IPR036412">
    <property type="entry name" value="HAD-like_sf"/>
</dbReference>
<evidence type="ECO:0000256" key="5">
    <source>
        <dbReference type="ARBA" id="ARBA00023277"/>
    </source>
</evidence>
<dbReference type="GO" id="GO:0016787">
    <property type="term" value="F:hydrolase activity"/>
    <property type="evidence" value="ECO:0007669"/>
    <property type="project" value="UniProtKB-KW"/>
</dbReference>
<dbReference type="SFLD" id="SFLDS00003">
    <property type="entry name" value="Haloacid_Dehalogenase"/>
    <property type="match status" value="1"/>
</dbReference>
<dbReference type="GO" id="GO:0046872">
    <property type="term" value="F:metal ion binding"/>
    <property type="evidence" value="ECO:0007669"/>
    <property type="project" value="UniProtKB-KW"/>
</dbReference>
<dbReference type="NCBIfam" id="TIGR01509">
    <property type="entry name" value="HAD-SF-IA-v3"/>
    <property type="match status" value="1"/>
</dbReference>
<dbReference type="PANTHER" id="PTHR46193">
    <property type="entry name" value="6-PHOSPHOGLUCONATE PHOSPHATASE"/>
    <property type="match status" value="1"/>
</dbReference>
<comment type="cofactor">
    <cofactor evidence="1">
        <name>Mg(2+)</name>
        <dbReference type="ChEBI" id="CHEBI:18420"/>
    </cofactor>
</comment>
<dbReference type="Proteomes" id="UP000236173">
    <property type="component" value="Unassembled WGS sequence"/>
</dbReference>
<dbReference type="Gene3D" id="3.40.50.1000">
    <property type="entry name" value="HAD superfamily/HAD-like"/>
    <property type="match status" value="1"/>
</dbReference>
<protein>
    <submittedName>
        <fullName evidence="6">Phosphorylated carbohydrates phosphatase</fullName>
        <ecNumber evidence="6">3.1.3.-</ecNumber>
    </submittedName>
</protein>
<gene>
    <name evidence="6" type="ORF">HRbin17_01397</name>
</gene>
<comment type="similarity">
    <text evidence="2">Belongs to the HAD-like hydrolase superfamily. CbbY/CbbZ/Gph/YieH family.</text>
</comment>
<dbReference type="Gene3D" id="1.10.150.240">
    <property type="entry name" value="Putative phosphatase, domain 2"/>
    <property type="match status" value="1"/>
</dbReference>
<organism evidence="6 7">
    <name type="scientific">Candidatus Fervidibacter japonicus</name>
    <dbReference type="NCBI Taxonomy" id="2035412"/>
    <lineage>
        <taxon>Bacteria</taxon>
        <taxon>Candidatus Fervidibacterota</taxon>
        <taxon>Candidatus Fervidibacter</taxon>
    </lineage>
</organism>
<dbReference type="PANTHER" id="PTHR46193:SF18">
    <property type="entry name" value="HEXITOL PHOSPHATASE B"/>
    <property type="match status" value="1"/>
</dbReference>
<keyword evidence="4" id="KW-0460">Magnesium</keyword>
<dbReference type="SFLD" id="SFLDG01135">
    <property type="entry name" value="C1.5.6:_HAD__Beta-PGM__Phospha"/>
    <property type="match status" value="1"/>
</dbReference>
<evidence type="ECO:0000313" key="6">
    <source>
        <dbReference type="EMBL" id="GBC98880.1"/>
    </source>
</evidence>
<keyword evidence="3" id="KW-0479">Metal-binding</keyword>
<dbReference type="InterPro" id="IPR023214">
    <property type="entry name" value="HAD_sf"/>
</dbReference>
<dbReference type="PRINTS" id="PR00413">
    <property type="entry name" value="HADHALOGNASE"/>
</dbReference>
<dbReference type="InterPro" id="IPR023198">
    <property type="entry name" value="PGP-like_dom2"/>
</dbReference>
<dbReference type="AlphaFoldDB" id="A0A2H5XCH0"/>
<dbReference type="InterPro" id="IPR006439">
    <property type="entry name" value="HAD-SF_hydro_IA"/>
</dbReference>
<proteinExistence type="inferred from homology"/>
<keyword evidence="6" id="KW-0378">Hydrolase</keyword>
<name>A0A2H5XCH0_9BACT</name>
<evidence type="ECO:0000256" key="4">
    <source>
        <dbReference type="ARBA" id="ARBA00022842"/>
    </source>
</evidence>
<dbReference type="Pfam" id="PF00702">
    <property type="entry name" value="Hydrolase"/>
    <property type="match status" value="1"/>
</dbReference>
<evidence type="ECO:0000256" key="3">
    <source>
        <dbReference type="ARBA" id="ARBA00022723"/>
    </source>
</evidence>
<comment type="caution">
    <text evidence="6">The sequence shown here is derived from an EMBL/GenBank/DDBJ whole genome shotgun (WGS) entry which is preliminary data.</text>
</comment>
<evidence type="ECO:0000256" key="1">
    <source>
        <dbReference type="ARBA" id="ARBA00001946"/>
    </source>
</evidence>
<dbReference type="SUPFAM" id="SSF56784">
    <property type="entry name" value="HAD-like"/>
    <property type="match status" value="1"/>
</dbReference>
<reference evidence="7" key="1">
    <citation type="submission" date="2017-09" db="EMBL/GenBank/DDBJ databases">
        <title>Metaegenomics of thermophilic ammonia-oxidizing enrichment culture.</title>
        <authorList>
            <person name="Kato S."/>
            <person name="Suzuki K."/>
        </authorList>
    </citation>
    <scope>NUCLEOTIDE SEQUENCE [LARGE SCALE GENOMIC DNA]</scope>
</reference>
<dbReference type="InterPro" id="IPR051600">
    <property type="entry name" value="Beta-PGM-like"/>
</dbReference>
<sequence length="225" mass="24689">MQPRAALFDLDGVLIDSSPFHYESWVKLGEEVGFVMTPELFRQTFGQRNDAILRRLTPQATEEQIRQWSERKEALYRQVAQGRLQPLPGAVELARGLKALGFKVAIASSTPHRNIQFALEQLGIADLFDVLVGAEDVTRGKPDPEVFLTAASRLSVPRERCVVFEDAIVGVLAAKRGGMKCIAVTTTNPHTLLADAGADLIVDRLSDLTPEQVAALLDAEPFQLA</sequence>
<dbReference type="EC" id="3.1.3.-" evidence="6"/>
<evidence type="ECO:0000256" key="2">
    <source>
        <dbReference type="ARBA" id="ARBA00006171"/>
    </source>
</evidence>
<accession>A0A2H5XCH0</accession>